<evidence type="ECO:0000313" key="2">
    <source>
        <dbReference type="Proteomes" id="UP001141327"/>
    </source>
</evidence>
<name>A0ABQ8UP65_9EUKA</name>
<reference evidence="1" key="1">
    <citation type="journal article" date="2022" name="bioRxiv">
        <title>Genomics of Preaxostyla Flagellates Illuminates Evolutionary Transitions and the Path Towards Mitochondrial Loss.</title>
        <authorList>
            <person name="Novak L.V.F."/>
            <person name="Treitli S.C."/>
            <person name="Pyrih J."/>
            <person name="Halakuc P."/>
            <person name="Pipaliya S.V."/>
            <person name="Vacek V."/>
            <person name="Brzon O."/>
            <person name="Soukal P."/>
            <person name="Eme L."/>
            <person name="Dacks J.B."/>
            <person name="Karnkowska A."/>
            <person name="Elias M."/>
            <person name="Hampl V."/>
        </authorList>
    </citation>
    <scope>NUCLEOTIDE SEQUENCE</scope>
    <source>
        <strain evidence="1">RCP-MX</strain>
    </source>
</reference>
<proteinExistence type="predicted"/>
<accession>A0ABQ8UP65</accession>
<protein>
    <submittedName>
        <fullName evidence="1">Uncharacterized protein</fullName>
    </submittedName>
</protein>
<gene>
    <name evidence="1" type="ORF">PAPYR_2837</name>
</gene>
<comment type="caution">
    <text evidence="1">The sequence shown here is derived from an EMBL/GenBank/DDBJ whole genome shotgun (WGS) entry which is preliminary data.</text>
</comment>
<keyword evidence="2" id="KW-1185">Reference proteome</keyword>
<sequence>MALTERPYGILTTSYVLHSARLGCLHDLSAWLQLNDTFLYRTLQKDLSELTKANFIPPSDLLIRLGKWECLYSLYYELTARGITRNGALVEPQHRTLTFYCTFSQIYQDLSELRHHLETLLPSASPLADPNSLAVPPLPFLISQLSSDLAYSIRFRPFFDTLYAMINPISPPVFLTAGLQPEKKPSRPRPTLNTLTQILARTPKGTFPPAFCESVRQVADGTELLDVLQTALIRHSRLDAWVAAWNLFRATFRARITPAPAPSPRTPPPPPR</sequence>
<dbReference type="Proteomes" id="UP001141327">
    <property type="component" value="Unassembled WGS sequence"/>
</dbReference>
<dbReference type="EMBL" id="JAPMOS010000010">
    <property type="protein sequence ID" value="KAJ4460979.1"/>
    <property type="molecule type" value="Genomic_DNA"/>
</dbReference>
<organism evidence="1 2">
    <name type="scientific">Paratrimastix pyriformis</name>
    <dbReference type="NCBI Taxonomy" id="342808"/>
    <lineage>
        <taxon>Eukaryota</taxon>
        <taxon>Metamonada</taxon>
        <taxon>Preaxostyla</taxon>
        <taxon>Paratrimastigidae</taxon>
        <taxon>Paratrimastix</taxon>
    </lineage>
</organism>
<evidence type="ECO:0000313" key="1">
    <source>
        <dbReference type="EMBL" id="KAJ4460979.1"/>
    </source>
</evidence>